<dbReference type="OrthoDB" id="425753at2"/>
<dbReference type="KEGG" id="cyj:Cyan7822_4123"/>
<organism evidence="1 2">
    <name type="scientific">Gloeothece verrucosa (strain PCC 7822)</name>
    <name type="common">Cyanothece sp. (strain PCC 7822)</name>
    <dbReference type="NCBI Taxonomy" id="497965"/>
    <lineage>
        <taxon>Bacteria</taxon>
        <taxon>Bacillati</taxon>
        <taxon>Cyanobacteriota</taxon>
        <taxon>Cyanophyceae</taxon>
        <taxon>Oscillatoriophycideae</taxon>
        <taxon>Chroococcales</taxon>
        <taxon>Aphanothecaceae</taxon>
        <taxon>Gloeothece</taxon>
        <taxon>Gloeothece verrucosa</taxon>
    </lineage>
</organism>
<evidence type="ECO:0008006" key="3">
    <source>
        <dbReference type="Google" id="ProtNLM"/>
    </source>
</evidence>
<dbReference type="PANTHER" id="PTHR34235:SF4">
    <property type="entry name" value="SLR0291 PROTEIN"/>
    <property type="match status" value="1"/>
</dbReference>
<dbReference type="AlphaFoldDB" id="E0U7V6"/>
<sequence length="136" mass="16215">MQTYDGDFYQWTVEQAQALRQRDLDSLDWDNLIEEIESLGKSDYARVSSKVMRIIQHKLKIDYVAIPECIKHWQHEIKVWQKDIKRQISPSMIRKLLVDLDELFLDAKDLVLDEYDVELPQECPYSLDELVSSEKR</sequence>
<dbReference type="RefSeq" id="WP_013324109.1">
    <property type="nucleotide sequence ID" value="NC_014501.1"/>
</dbReference>
<dbReference type="EMBL" id="CP002198">
    <property type="protein sequence ID" value="ADN16043.1"/>
    <property type="molecule type" value="Genomic_DNA"/>
</dbReference>
<evidence type="ECO:0000313" key="1">
    <source>
        <dbReference type="EMBL" id="ADN16043.1"/>
    </source>
</evidence>
<evidence type="ECO:0000313" key="2">
    <source>
        <dbReference type="Proteomes" id="UP000008206"/>
    </source>
</evidence>
<gene>
    <name evidence="1" type="ordered locus">Cyan7822_4123</name>
</gene>
<dbReference type="InterPro" id="IPR002636">
    <property type="entry name" value="DUF29"/>
</dbReference>
<proteinExistence type="predicted"/>
<keyword evidence="2" id="KW-1185">Reference proteome</keyword>
<dbReference type="PANTHER" id="PTHR34235">
    <property type="entry name" value="SLR1203 PROTEIN-RELATED"/>
    <property type="match status" value="1"/>
</dbReference>
<name>E0U7V6_GLOV7</name>
<dbReference type="HOGENOM" id="CLU_116670_1_0_3"/>
<accession>E0U7V6</accession>
<dbReference type="Pfam" id="PF01724">
    <property type="entry name" value="DUF29"/>
    <property type="match status" value="1"/>
</dbReference>
<dbReference type="Proteomes" id="UP000008206">
    <property type="component" value="Chromosome"/>
</dbReference>
<protein>
    <recommendedName>
        <fullName evidence="3">DUF29 domain-containing protein</fullName>
    </recommendedName>
</protein>
<dbReference type="STRING" id="497965.Cyan7822_4123"/>
<dbReference type="Gene3D" id="1.20.1220.20">
    <property type="entry name" value="Uncharcterised protein PF01724"/>
    <property type="match status" value="1"/>
</dbReference>
<dbReference type="eggNOG" id="COG0639">
    <property type="taxonomic scope" value="Bacteria"/>
</dbReference>
<reference evidence="2" key="1">
    <citation type="journal article" date="2011" name="MBio">
        <title>Novel metabolic attributes of the genus Cyanothece, comprising a group of unicellular nitrogen-fixing Cyanobacteria.</title>
        <authorList>
            <person name="Bandyopadhyay A."/>
            <person name="Elvitigala T."/>
            <person name="Welsh E."/>
            <person name="Stockel J."/>
            <person name="Liberton M."/>
            <person name="Min H."/>
            <person name="Sherman L.A."/>
            <person name="Pakrasi H.B."/>
        </authorList>
    </citation>
    <scope>NUCLEOTIDE SEQUENCE [LARGE SCALE GENOMIC DNA]</scope>
    <source>
        <strain evidence="2">PCC 7822</strain>
    </source>
</reference>